<reference evidence="2" key="1">
    <citation type="submission" date="2020-08" db="EMBL/GenBank/DDBJ databases">
        <title>Multicomponent nature underlies the extraordinary mechanical properties of spider dragline silk.</title>
        <authorList>
            <person name="Kono N."/>
            <person name="Nakamura H."/>
            <person name="Mori M."/>
            <person name="Yoshida Y."/>
            <person name="Ohtoshi R."/>
            <person name="Malay A.D."/>
            <person name="Moran D.A.P."/>
            <person name="Tomita M."/>
            <person name="Numata K."/>
            <person name="Arakawa K."/>
        </authorList>
    </citation>
    <scope>NUCLEOTIDE SEQUENCE</scope>
</reference>
<dbReference type="EMBL" id="BMAW01104639">
    <property type="protein sequence ID" value="GFT15564.1"/>
    <property type="molecule type" value="Genomic_DNA"/>
</dbReference>
<dbReference type="Proteomes" id="UP000887013">
    <property type="component" value="Unassembled WGS sequence"/>
</dbReference>
<dbReference type="AlphaFoldDB" id="A0A8X6NJ20"/>
<accession>A0A8X6NJ20</accession>
<evidence type="ECO:0000313" key="3">
    <source>
        <dbReference type="Proteomes" id="UP000887013"/>
    </source>
</evidence>
<organism evidence="2 3">
    <name type="scientific">Nephila pilipes</name>
    <name type="common">Giant wood spider</name>
    <name type="synonym">Nephila maculata</name>
    <dbReference type="NCBI Taxonomy" id="299642"/>
    <lineage>
        <taxon>Eukaryota</taxon>
        <taxon>Metazoa</taxon>
        <taxon>Ecdysozoa</taxon>
        <taxon>Arthropoda</taxon>
        <taxon>Chelicerata</taxon>
        <taxon>Arachnida</taxon>
        <taxon>Araneae</taxon>
        <taxon>Araneomorphae</taxon>
        <taxon>Entelegynae</taxon>
        <taxon>Araneoidea</taxon>
        <taxon>Nephilidae</taxon>
        <taxon>Nephila</taxon>
    </lineage>
</organism>
<comment type="caution">
    <text evidence="2">The sequence shown here is derived from an EMBL/GenBank/DDBJ whole genome shotgun (WGS) entry which is preliminary data.</text>
</comment>
<sequence length="77" mass="9121">MIACPFDERGRRREGNTSPDAYIQSLSHTERLVKDYTAKRFGKKSFDPMYAYVEFSVVISDNWEVIYLFRRSIPYSD</sequence>
<feature type="compositionally biased region" description="Basic and acidic residues" evidence="1">
    <location>
        <begin position="1"/>
        <end position="15"/>
    </location>
</feature>
<evidence type="ECO:0000313" key="2">
    <source>
        <dbReference type="EMBL" id="GFT15564.1"/>
    </source>
</evidence>
<keyword evidence="3" id="KW-1185">Reference proteome</keyword>
<protein>
    <submittedName>
        <fullName evidence="2">Uncharacterized protein</fullName>
    </submittedName>
</protein>
<name>A0A8X6NJ20_NEPPI</name>
<feature type="region of interest" description="Disordered" evidence="1">
    <location>
        <begin position="1"/>
        <end position="20"/>
    </location>
</feature>
<evidence type="ECO:0000256" key="1">
    <source>
        <dbReference type="SAM" id="MobiDB-lite"/>
    </source>
</evidence>
<gene>
    <name evidence="2" type="ORF">NPIL_695121</name>
</gene>
<proteinExistence type="predicted"/>